<accession>A0A813YD61</accession>
<dbReference type="Pfam" id="PF14643">
    <property type="entry name" value="DUF4455"/>
    <property type="match status" value="1"/>
</dbReference>
<feature type="domain" description="DUF4455" evidence="3">
    <location>
        <begin position="176"/>
        <end position="564"/>
    </location>
</feature>
<keyword evidence="1" id="KW-0175">Coiled coil</keyword>
<evidence type="ECO:0000256" key="2">
    <source>
        <dbReference type="SAM" id="MobiDB-lite"/>
    </source>
</evidence>
<reference evidence="4" key="1">
    <citation type="submission" date="2021-02" db="EMBL/GenBank/DDBJ databases">
        <authorList>
            <person name="Nowell W R."/>
        </authorList>
    </citation>
    <scope>NUCLEOTIDE SEQUENCE</scope>
</reference>
<name>A0A813YD61_9BILA</name>
<dbReference type="PANTHER" id="PTHR21444:SF14">
    <property type="entry name" value="COILED-COIL DOMAIN-CONTAINING PROTEIN 180"/>
    <property type="match status" value="1"/>
</dbReference>
<sequence length="925" mass="109188">MASSATTAAVRVLPNNKVYRQLFDAQVQLNDAYNKVRSNQLSKPVEIRTHPDATPLVKHIRDSGVSGALNLSQRKWMKSLPYESTVENPVLLKQQQFEEKLQSDAYVELENIKKEVFNLPDTIAAPASSQGNNVTERLAASRQLKFEQLWNEFFENIAQINQDITSLDNDSFTNAYEQLDQLLPPRLESIQEYCQTIEELELERIRKIRELFKLYSDRLYNTYHLSDVETASLLEKQADELNSQVLENRRIYTELEARLLTGETDRVHRYRLQMQEYQNKWRDATWLIHKQEFNSKLKISQTKLESNLIEACRPVADEIDGKRRMLIEHINTLNKFVPPSTTRDNVQKWYQQGQTILNEIIDKKDTLLEKANDVVKYEILFLINEAQCVKKKVLEAQIYDQEQAVIIIARDIEPLIEDRKLFLEHFLTNKMQSVYNEFISHMQQVLNKLHKFIQTPAQLWDDHQLHLEHVTAQLQDMMRDARKPHDSQNEKKLTKLDSTLDEMRSASNETVLTRLLRSAYDQLDEIKASYGQFYELEHIIVNKYAGMIADEVQRYKNEIISCFKRGASSIYHTTSRTQTVYELPRLNFRIAQLDQPSSQTKSVSYENTSPSMENRTEESPYRSSLEDDNWDGVDGDRSSKQDEQQQTQTFLTEVKDQSSFMSWTQTPFIRSFQMKDNLAEIIMNTICRAFLEHNDEWKDETIKRADAVMFSKHDELDKEMDFQLHLHEPRRVRIEMDIHNVRAAELVMHDERVERHIRGVQETLEQTDADYRRMLNEFAKSIVHYKDDIFGLEQVFVDATTSGRLLSLQDRLQKQRDLFMENVRVSLRNFRKRFDDSMQYLRQANSKFRQSFKMFSDGGNFSREEIEIHRKKLEKVALQIDKAETAILKEMEKLEKKQLEEATKIMNQFQERQVSYFSFYYYISN</sequence>
<comment type="caution">
    <text evidence="4">The sequence shown here is derived from an EMBL/GenBank/DDBJ whole genome shotgun (WGS) entry which is preliminary data.</text>
</comment>
<dbReference type="Proteomes" id="UP000681722">
    <property type="component" value="Unassembled WGS sequence"/>
</dbReference>
<evidence type="ECO:0000313" key="4">
    <source>
        <dbReference type="EMBL" id="CAF0882485.1"/>
    </source>
</evidence>
<feature type="region of interest" description="Disordered" evidence="2">
    <location>
        <begin position="595"/>
        <end position="651"/>
    </location>
</feature>
<feature type="compositionally biased region" description="Polar residues" evidence="2">
    <location>
        <begin position="595"/>
        <end position="613"/>
    </location>
</feature>
<dbReference type="Proteomes" id="UP000663829">
    <property type="component" value="Unassembled WGS sequence"/>
</dbReference>
<dbReference type="EMBL" id="CAJOBC010001273">
    <property type="protein sequence ID" value="CAF3668418.1"/>
    <property type="molecule type" value="Genomic_DNA"/>
</dbReference>
<evidence type="ECO:0000313" key="5">
    <source>
        <dbReference type="EMBL" id="CAF3668418.1"/>
    </source>
</evidence>
<dbReference type="EMBL" id="CAJNOQ010001273">
    <property type="protein sequence ID" value="CAF0882485.1"/>
    <property type="molecule type" value="Genomic_DNA"/>
</dbReference>
<protein>
    <recommendedName>
        <fullName evidence="3">DUF4455 domain-containing protein</fullName>
    </recommendedName>
</protein>
<evidence type="ECO:0000259" key="3">
    <source>
        <dbReference type="Pfam" id="PF14643"/>
    </source>
</evidence>
<feature type="coiled-coil region" evidence="1">
    <location>
        <begin position="866"/>
        <end position="912"/>
    </location>
</feature>
<organism evidence="4 6">
    <name type="scientific">Didymodactylos carnosus</name>
    <dbReference type="NCBI Taxonomy" id="1234261"/>
    <lineage>
        <taxon>Eukaryota</taxon>
        <taxon>Metazoa</taxon>
        <taxon>Spiralia</taxon>
        <taxon>Gnathifera</taxon>
        <taxon>Rotifera</taxon>
        <taxon>Eurotatoria</taxon>
        <taxon>Bdelloidea</taxon>
        <taxon>Philodinida</taxon>
        <taxon>Philodinidae</taxon>
        <taxon>Didymodactylos</taxon>
    </lineage>
</organism>
<dbReference type="PANTHER" id="PTHR21444">
    <property type="entry name" value="COILED-COIL DOMAIN-CONTAINING PROTEIN 180"/>
    <property type="match status" value="1"/>
</dbReference>
<keyword evidence="6" id="KW-1185">Reference proteome</keyword>
<feature type="compositionally biased region" description="Basic and acidic residues" evidence="2">
    <location>
        <begin position="634"/>
        <end position="643"/>
    </location>
</feature>
<dbReference type="InterPro" id="IPR028089">
    <property type="entry name" value="DUF4455"/>
</dbReference>
<evidence type="ECO:0000256" key="1">
    <source>
        <dbReference type="SAM" id="Coils"/>
    </source>
</evidence>
<dbReference type="AlphaFoldDB" id="A0A813YD61"/>
<evidence type="ECO:0000313" key="6">
    <source>
        <dbReference type="Proteomes" id="UP000663829"/>
    </source>
</evidence>
<proteinExistence type="predicted"/>
<gene>
    <name evidence="4" type="ORF">GPM918_LOCUS7687</name>
    <name evidence="5" type="ORF">SRO942_LOCUS7687</name>
</gene>
<dbReference type="OrthoDB" id="431588at2759"/>